<comment type="caution">
    <text evidence="4">The sequence shown here is derived from an EMBL/GenBank/DDBJ whole genome shotgun (WGS) entry which is preliminary data.</text>
</comment>
<keyword evidence="3" id="KW-0812">Transmembrane</keyword>
<reference evidence="4" key="2">
    <citation type="submission" date="2023-05" db="EMBL/GenBank/DDBJ databases">
        <authorList>
            <person name="Schelkunov M.I."/>
        </authorList>
    </citation>
    <scope>NUCLEOTIDE SEQUENCE</scope>
    <source>
        <strain evidence="4">Hsosn_3</strain>
        <tissue evidence="4">Leaf</tissue>
    </source>
</reference>
<name>A0AAD8MR22_9APIA</name>
<evidence type="ECO:0000256" key="1">
    <source>
        <dbReference type="SAM" id="Coils"/>
    </source>
</evidence>
<evidence type="ECO:0000313" key="5">
    <source>
        <dbReference type="Proteomes" id="UP001237642"/>
    </source>
</evidence>
<dbReference type="Proteomes" id="UP001237642">
    <property type="component" value="Unassembled WGS sequence"/>
</dbReference>
<evidence type="ECO:0000256" key="2">
    <source>
        <dbReference type="SAM" id="MobiDB-lite"/>
    </source>
</evidence>
<dbReference type="PANTHER" id="PTHR36383:SF1">
    <property type="entry name" value="PROTEIN, PUTATIVE-RELATED"/>
    <property type="match status" value="1"/>
</dbReference>
<sequence length="310" mass="33768">MTSSITPTLNQSPPMNLTLHHHPPHSPFLHISPLLSSTPSLKFKCSSTNFNGENNIKNKQGGLKDVVYGIVDEQVQSLLEKEENKGLLDGLEKAAERVEIARMELAEIEKQEAEAKKVQEYVKQLEARASEIEECQREILEASQLVKEAERSLAAGPDGLTENEIKAIRKNKERLESIKAAIVAAVVGTLAGLPFSLAQLTNITELIIPLGITFASCALYGVTYRYVIRRDLEDIHLKTGAAAAFGIVKGLAAVGAGPPLEFNANSFLSHAYDGGISVSENLLIFLFATVGLDFCMKLRIISPFPIESSE</sequence>
<keyword evidence="3" id="KW-0472">Membrane</keyword>
<feature type="transmembrane region" description="Helical" evidence="3">
    <location>
        <begin position="276"/>
        <end position="296"/>
    </location>
</feature>
<organism evidence="4 5">
    <name type="scientific">Heracleum sosnowskyi</name>
    <dbReference type="NCBI Taxonomy" id="360622"/>
    <lineage>
        <taxon>Eukaryota</taxon>
        <taxon>Viridiplantae</taxon>
        <taxon>Streptophyta</taxon>
        <taxon>Embryophyta</taxon>
        <taxon>Tracheophyta</taxon>
        <taxon>Spermatophyta</taxon>
        <taxon>Magnoliopsida</taxon>
        <taxon>eudicotyledons</taxon>
        <taxon>Gunneridae</taxon>
        <taxon>Pentapetalae</taxon>
        <taxon>asterids</taxon>
        <taxon>campanulids</taxon>
        <taxon>Apiales</taxon>
        <taxon>Apiaceae</taxon>
        <taxon>Apioideae</taxon>
        <taxon>apioid superclade</taxon>
        <taxon>Tordylieae</taxon>
        <taxon>Tordyliinae</taxon>
        <taxon>Heracleum</taxon>
    </lineage>
</organism>
<keyword evidence="4" id="KW-0808">Transferase</keyword>
<feature type="compositionally biased region" description="Polar residues" evidence="2">
    <location>
        <begin position="1"/>
        <end position="15"/>
    </location>
</feature>
<keyword evidence="4" id="KW-0548">Nucleotidyltransferase</keyword>
<feature type="transmembrane region" description="Helical" evidence="3">
    <location>
        <begin position="239"/>
        <end position="256"/>
    </location>
</feature>
<dbReference type="GO" id="GO:0016779">
    <property type="term" value="F:nucleotidyltransferase activity"/>
    <property type="evidence" value="ECO:0007669"/>
    <property type="project" value="UniProtKB-KW"/>
</dbReference>
<feature type="transmembrane region" description="Helical" evidence="3">
    <location>
        <begin position="206"/>
        <end position="227"/>
    </location>
</feature>
<protein>
    <submittedName>
        <fullName evidence="4">RNA uridylyltransferase</fullName>
    </submittedName>
</protein>
<keyword evidence="3" id="KW-1133">Transmembrane helix</keyword>
<feature type="coiled-coil region" evidence="1">
    <location>
        <begin position="88"/>
        <end position="152"/>
    </location>
</feature>
<feature type="transmembrane region" description="Helical" evidence="3">
    <location>
        <begin position="178"/>
        <end position="200"/>
    </location>
</feature>
<keyword evidence="1" id="KW-0175">Coiled coil</keyword>
<dbReference type="PANTHER" id="PTHR36383">
    <property type="entry name" value="OS09G0529350 PROTEIN"/>
    <property type="match status" value="1"/>
</dbReference>
<dbReference type="EMBL" id="JAUIZM010000005">
    <property type="protein sequence ID" value="KAK1382276.1"/>
    <property type="molecule type" value="Genomic_DNA"/>
</dbReference>
<reference evidence="4" key="1">
    <citation type="submission" date="2023-02" db="EMBL/GenBank/DDBJ databases">
        <title>Genome of toxic invasive species Heracleum sosnowskyi carries increased number of genes despite the absence of recent whole-genome duplications.</title>
        <authorList>
            <person name="Schelkunov M."/>
            <person name="Shtratnikova V."/>
            <person name="Makarenko M."/>
            <person name="Klepikova A."/>
            <person name="Omelchenko D."/>
            <person name="Novikova G."/>
            <person name="Obukhova E."/>
            <person name="Bogdanov V."/>
            <person name="Penin A."/>
            <person name="Logacheva M."/>
        </authorList>
    </citation>
    <scope>NUCLEOTIDE SEQUENCE</scope>
    <source>
        <strain evidence="4">Hsosn_3</strain>
        <tissue evidence="4">Leaf</tissue>
    </source>
</reference>
<evidence type="ECO:0000256" key="3">
    <source>
        <dbReference type="SAM" id="Phobius"/>
    </source>
</evidence>
<evidence type="ECO:0000313" key="4">
    <source>
        <dbReference type="EMBL" id="KAK1382276.1"/>
    </source>
</evidence>
<feature type="region of interest" description="Disordered" evidence="2">
    <location>
        <begin position="1"/>
        <end position="21"/>
    </location>
</feature>
<gene>
    <name evidence="4" type="ORF">POM88_020011</name>
</gene>
<accession>A0AAD8MR22</accession>
<proteinExistence type="predicted"/>
<dbReference type="AlphaFoldDB" id="A0AAD8MR22"/>
<keyword evidence="5" id="KW-1185">Reference proteome</keyword>